<dbReference type="InterPro" id="IPR013819">
    <property type="entry name" value="LipOase_C"/>
</dbReference>
<dbReference type="PROSITE" id="PS51393">
    <property type="entry name" value="LIPOXYGENASE_3"/>
    <property type="match status" value="1"/>
</dbReference>
<dbReference type="PANTHER" id="PTHR11771">
    <property type="entry name" value="LIPOXYGENASE"/>
    <property type="match status" value="1"/>
</dbReference>
<reference evidence="5 6" key="1">
    <citation type="submission" date="2020-10" db="EMBL/GenBank/DDBJ databases">
        <title>Novel species in genus Corynebacterium.</title>
        <authorList>
            <person name="Zhang G."/>
        </authorList>
    </citation>
    <scope>NUCLEOTIDE SEQUENCE [LARGE SCALE GENOMIC DNA]</scope>
    <source>
        <strain evidence="5 6">DSM 45110</strain>
    </source>
</reference>
<dbReference type="InterPro" id="IPR000907">
    <property type="entry name" value="LipOase"/>
</dbReference>
<evidence type="ECO:0000313" key="5">
    <source>
        <dbReference type="EMBL" id="MBF4553737.1"/>
    </source>
</evidence>
<accession>A0ABR9ZM91</accession>
<dbReference type="Gene3D" id="1.20.245.10">
    <property type="entry name" value="Lipoxygenase-1, Domain 5"/>
    <property type="match status" value="1"/>
</dbReference>
<dbReference type="InterPro" id="IPR006311">
    <property type="entry name" value="TAT_signal"/>
</dbReference>
<dbReference type="EMBL" id="JADKMY010000002">
    <property type="protein sequence ID" value="MBF4553737.1"/>
    <property type="molecule type" value="Genomic_DNA"/>
</dbReference>
<evidence type="ECO:0000256" key="2">
    <source>
        <dbReference type="ARBA" id="ARBA00023002"/>
    </source>
</evidence>
<evidence type="ECO:0000256" key="1">
    <source>
        <dbReference type="ARBA" id="ARBA00022723"/>
    </source>
</evidence>
<dbReference type="InterPro" id="IPR036226">
    <property type="entry name" value="LipOase_C_sf"/>
</dbReference>
<evidence type="ECO:0000256" key="3">
    <source>
        <dbReference type="SAM" id="Phobius"/>
    </source>
</evidence>
<evidence type="ECO:0000259" key="4">
    <source>
        <dbReference type="PROSITE" id="PS51393"/>
    </source>
</evidence>
<dbReference type="PROSITE" id="PS51318">
    <property type="entry name" value="TAT"/>
    <property type="match status" value="1"/>
</dbReference>
<feature type="domain" description="Lipoxygenase" evidence="4">
    <location>
        <begin position="240"/>
        <end position="691"/>
    </location>
</feature>
<keyword evidence="6" id="KW-1185">Reference proteome</keyword>
<feature type="transmembrane region" description="Helical" evidence="3">
    <location>
        <begin position="601"/>
        <end position="626"/>
    </location>
</feature>
<keyword evidence="1" id="KW-0479">Metal-binding</keyword>
<keyword evidence="3" id="KW-0472">Membrane</keyword>
<keyword evidence="2" id="KW-0560">Oxidoreductase</keyword>
<dbReference type="SUPFAM" id="SSF48484">
    <property type="entry name" value="Lipoxigenase"/>
    <property type="match status" value="1"/>
</dbReference>
<evidence type="ECO:0000313" key="6">
    <source>
        <dbReference type="Proteomes" id="UP000635902"/>
    </source>
</evidence>
<proteinExistence type="predicted"/>
<sequence length="691" mass="77640">MTTVEPTTSNFHRRAVLKFSLLAGATGAAANLVSLAPAKAAPLQIPKLLKDCNAAEIAERANVLLKEQRIYQWSMDVGNVEGIPMVHALPVGESPSIDWAIEFLDNFIDLLQNLAESAINKIFPDQKAGLQVISQQIHAVEERFWAKVNEYNAILKKYESRDLHAGLDAADRVLISVLAGFFLGLIAELQELRRKFFIVVEDAWKAQRFWLGDIGEKKDLQKYQDMWATLPIPEVDDYLHDDDFFAFARVAGPNPLVLRGTTTLPEALEVDLEKFAASAGESLEKAQAEGRLYHVDYAMLGNMAKEDATFKLITGDNYNTAPIALFIRPADSKHLRPVVIQIGQNRGTSPVFYAPQRGTQKTSEYWGWQMAKTVVQTADFNHHEMFSHLGETHLISEAFCIATHRQLPLGHPLRELLEPHFEGDLYINNLAAAIIMGPYTIGDIVLAAPQKDIAGGAAQARLNWNFTDRMPTRDFADRGVDSPDLEYPYRDDALSVWEETYSWVSSYIDVYYKTDADVAEDAEMSAWGDEVINEGKVAGFNKPQTIDALKEAISMVIFTASAQHAAVNYLQRDQMTYAPYYAGTLANLPDRADGNYSESDWFNMLPTFLSAFAQMYFLNVLGAVYYRRLGDYRKSTFPHPPALTDARVQTPLNNFRDGLKNLEATITQRNQDRLWEYPYLLPSNIPMSTNI</sequence>
<organism evidence="5 6">
    <name type="scientific">Corynebacterium suicordis DSM 45110</name>
    <dbReference type="NCBI Taxonomy" id="1121369"/>
    <lineage>
        <taxon>Bacteria</taxon>
        <taxon>Bacillati</taxon>
        <taxon>Actinomycetota</taxon>
        <taxon>Actinomycetes</taxon>
        <taxon>Mycobacteriales</taxon>
        <taxon>Corynebacteriaceae</taxon>
        <taxon>Corynebacterium</taxon>
    </lineage>
</organism>
<keyword evidence="3" id="KW-1133">Transmembrane helix</keyword>
<protein>
    <submittedName>
        <fullName evidence="5">AraC family transcriptional regulator</fullName>
    </submittedName>
</protein>
<dbReference type="RefSeq" id="WP_194556644.1">
    <property type="nucleotide sequence ID" value="NZ_JADKMY010000002.1"/>
</dbReference>
<comment type="caution">
    <text evidence="5">The sequence shown here is derived from an EMBL/GenBank/DDBJ whole genome shotgun (WGS) entry which is preliminary data.</text>
</comment>
<dbReference type="Gene3D" id="3.10.450.60">
    <property type="match status" value="1"/>
</dbReference>
<dbReference type="Proteomes" id="UP000635902">
    <property type="component" value="Unassembled WGS sequence"/>
</dbReference>
<dbReference type="Pfam" id="PF00305">
    <property type="entry name" value="Lipoxygenase"/>
    <property type="match status" value="1"/>
</dbReference>
<dbReference type="PRINTS" id="PR00087">
    <property type="entry name" value="LIPOXYGENASE"/>
</dbReference>
<keyword evidence="3" id="KW-0812">Transmembrane</keyword>
<gene>
    <name evidence="5" type="ORF">IRY30_06550</name>
</gene>
<name>A0ABR9ZM91_9CORY</name>